<protein>
    <submittedName>
        <fullName evidence="1">Uncharacterized protein</fullName>
    </submittedName>
</protein>
<dbReference type="AlphaFoldDB" id="A0A2W4ZN29"/>
<accession>A0A2W4ZN29</accession>
<dbReference type="EMBL" id="QFNK01000249">
    <property type="protein sequence ID" value="PZO82677.1"/>
    <property type="molecule type" value="Genomic_DNA"/>
</dbReference>
<name>A0A2W4ZN29_9BACT</name>
<evidence type="ECO:0000313" key="1">
    <source>
        <dbReference type="EMBL" id="PZO82677.1"/>
    </source>
</evidence>
<sequence length="110" mass="12362">MPFNPVRQGDDRMQKKLAEIKVQDSHGKYTGMIFSILYLSLEVRKMGLRKTADRIESSMDTFFADLEKIGDLDSDLVQLHELLVKVLSLSHQEIAAFLAYAASAESADVN</sequence>
<evidence type="ECO:0000313" key="2">
    <source>
        <dbReference type="Proteomes" id="UP000249557"/>
    </source>
</evidence>
<proteinExistence type="predicted"/>
<comment type="caution">
    <text evidence="1">The sequence shown here is derived from an EMBL/GenBank/DDBJ whole genome shotgun (WGS) entry which is preliminary data.</text>
</comment>
<dbReference type="Proteomes" id="UP000249557">
    <property type="component" value="Unassembled WGS sequence"/>
</dbReference>
<gene>
    <name evidence="1" type="ORF">DI626_09865</name>
</gene>
<reference evidence="1 2" key="1">
    <citation type="submission" date="2017-08" db="EMBL/GenBank/DDBJ databases">
        <title>Infants hospitalized years apart are colonized by the same room-sourced microbial strains.</title>
        <authorList>
            <person name="Brooks B."/>
            <person name="Olm M.R."/>
            <person name="Firek B.A."/>
            <person name="Baker R."/>
            <person name="Thomas B.C."/>
            <person name="Morowitz M.J."/>
            <person name="Banfield J.F."/>
        </authorList>
    </citation>
    <scope>NUCLEOTIDE SEQUENCE [LARGE SCALE GENOMIC DNA]</scope>
    <source>
        <strain evidence="1">S2_018_000_R2_104</strain>
    </source>
</reference>
<organism evidence="1 2">
    <name type="scientific">Micavibrio aeruginosavorus</name>
    <dbReference type="NCBI Taxonomy" id="349221"/>
    <lineage>
        <taxon>Bacteria</taxon>
        <taxon>Pseudomonadati</taxon>
        <taxon>Bdellovibrionota</taxon>
        <taxon>Bdellovibrionia</taxon>
        <taxon>Bdellovibrionales</taxon>
        <taxon>Pseudobdellovibrionaceae</taxon>
        <taxon>Micavibrio</taxon>
    </lineage>
</organism>